<organism evidence="2">
    <name type="scientific">Brassica napus</name>
    <name type="common">Rape</name>
    <dbReference type="NCBI Taxonomy" id="3708"/>
    <lineage>
        <taxon>Eukaryota</taxon>
        <taxon>Viridiplantae</taxon>
        <taxon>Streptophyta</taxon>
        <taxon>Embryophyta</taxon>
        <taxon>Tracheophyta</taxon>
        <taxon>Spermatophyta</taxon>
        <taxon>Magnoliopsida</taxon>
        <taxon>eudicotyledons</taxon>
        <taxon>Gunneridae</taxon>
        <taxon>Pentapetalae</taxon>
        <taxon>rosids</taxon>
        <taxon>malvids</taxon>
        <taxon>Brassicales</taxon>
        <taxon>Brassicaceae</taxon>
        <taxon>Brassiceae</taxon>
        <taxon>Brassica</taxon>
    </lineage>
</organism>
<proteinExistence type="predicted"/>
<sequence>MFLCLRIYLTRCFICYISTSIQKKPKFPVMQTTSVSSQDDSDDDLETQKQHNRDLADVEHGRRCPVEEVNPILTSFPTI</sequence>
<dbReference type="Proteomes" id="UP001295469">
    <property type="component" value="Chromosome A09"/>
</dbReference>
<dbReference type="EMBL" id="HG994363">
    <property type="protein sequence ID" value="CAF2046258.1"/>
    <property type="molecule type" value="Genomic_DNA"/>
</dbReference>
<feature type="compositionally biased region" description="Basic and acidic residues" evidence="1">
    <location>
        <begin position="46"/>
        <end position="57"/>
    </location>
</feature>
<name>A0A816P9R3_BRANA</name>
<gene>
    <name evidence="2" type="ORF">DARMORV10_A09P42500.1</name>
</gene>
<accession>A0A816P9R3</accession>
<protein>
    <submittedName>
        <fullName evidence="2">(rape) hypothetical protein</fullName>
    </submittedName>
</protein>
<dbReference type="AlphaFoldDB" id="A0A816P9R3"/>
<evidence type="ECO:0000313" key="2">
    <source>
        <dbReference type="EMBL" id="CAF2046258.1"/>
    </source>
</evidence>
<reference evidence="2" key="1">
    <citation type="submission" date="2021-01" db="EMBL/GenBank/DDBJ databases">
        <authorList>
            <consortium name="Genoscope - CEA"/>
            <person name="William W."/>
        </authorList>
    </citation>
    <scope>NUCLEOTIDE SEQUENCE</scope>
</reference>
<feature type="region of interest" description="Disordered" evidence="1">
    <location>
        <begin position="28"/>
        <end position="57"/>
    </location>
</feature>
<evidence type="ECO:0000256" key="1">
    <source>
        <dbReference type="SAM" id="MobiDB-lite"/>
    </source>
</evidence>